<gene>
    <name evidence="1" type="ORF">TUM4438_39950</name>
</gene>
<proteinExistence type="predicted"/>
<keyword evidence="2" id="KW-1185">Reference proteome</keyword>
<evidence type="ECO:0000313" key="1">
    <source>
        <dbReference type="EMBL" id="GIU51190.1"/>
    </source>
</evidence>
<sequence>MPTVERVSEDVVGYDLDHKGLIMNYRFYSKLEFLGSVKTELWNEDNLLLVHHIEASTVGVKYGTAMIDWLVRNSSETIQPVHVIMNGLGFWAKLKEIWPDRIYDLDLRSSEYDLLLEKRKHYQKLD</sequence>
<accession>A0ABQ4PQH1</accession>
<protein>
    <submittedName>
        <fullName evidence="1">Uncharacterized protein</fullName>
    </submittedName>
</protein>
<evidence type="ECO:0000313" key="2">
    <source>
        <dbReference type="Proteomes" id="UP000887104"/>
    </source>
</evidence>
<comment type="caution">
    <text evidence="1">The sequence shown here is derived from an EMBL/GenBank/DDBJ whole genome shotgun (WGS) entry which is preliminary data.</text>
</comment>
<dbReference type="Proteomes" id="UP000887104">
    <property type="component" value="Unassembled WGS sequence"/>
</dbReference>
<dbReference type="RefSeq" id="WP_220782966.1">
    <property type="nucleotide sequence ID" value="NZ_BPEY01000108.1"/>
</dbReference>
<reference evidence="1" key="1">
    <citation type="submission" date="2021-05" db="EMBL/GenBank/DDBJ databases">
        <title>Molecular characterization for Shewanella algae harboring chromosomal blaOXA-55-like strains isolated from clinical and environment sample.</title>
        <authorList>
            <person name="Ohama Y."/>
            <person name="Aoki K."/>
            <person name="Harada S."/>
            <person name="Moriya K."/>
            <person name="Ishii Y."/>
            <person name="Tateda K."/>
        </authorList>
    </citation>
    <scope>NUCLEOTIDE SEQUENCE</scope>
    <source>
        <strain evidence="1">JCM 11563</strain>
    </source>
</reference>
<name>A0ABQ4PQH1_9GAMM</name>
<dbReference type="EMBL" id="BPEY01000108">
    <property type="protein sequence ID" value="GIU51190.1"/>
    <property type="molecule type" value="Genomic_DNA"/>
</dbReference>
<organism evidence="1 2">
    <name type="scientific">Shewanella sairae</name>
    <dbReference type="NCBI Taxonomy" id="190310"/>
    <lineage>
        <taxon>Bacteria</taxon>
        <taxon>Pseudomonadati</taxon>
        <taxon>Pseudomonadota</taxon>
        <taxon>Gammaproteobacteria</taxon>
        <taxon>Alteromonadales</taxon>
        <taxon>Shewanellaceae</taxon>
        <taxon>Shewanella</taxon>
    </lineage>
</organism>